<accession>A0AAD8EU15</accession>
<protein>
    <submittedName>
        <fullName evidence="1">Uncharacterized protein</fullName>
    </submittedName>
</protein>
<comment type="caution">
    <text evidence="1">The sequence shown here is derived from an EMBL/GenBank/DDBJ whole genome shotgun (WGS) entry which is preliminary data.</text>
</comment>
<evidence type="ECO:0000313" key="1">
    <source>
        <dbReference type="EMBL" id="KAJ9601677.1"/>
    </source>
</evidence>
<keyword evidence="2" id="KW-1185">Reference proteome</keyword>
<reference evidence="1" key="1">
    <citation type="journal article" date="2023" name="IScience">
        <title>Live-bearing cockroach genome reveals convergent evolutionary mechanisms linked to viviparity in insects and beyond.</title>
        <authorList>
            <person name="Fouks B."/>
            <person name="Harrison M.C."/>
            <person name="Mikhailova A.A."/>
            <person name="Marchal E."/>
            <person name="English S."/>
            <person name="Carruthers M."/>
            <person name="Jennings E.C."/>
            <person name="Chiamaka E.L."/>
            <person name="Frigard R.A."/>
            <person name="Pippel M."/>
            <person name="Attardo G.M."/>
            <person name="Benoit J.B."/>
            <person name="Bornberg-Bauer E."/>
            <person name="Tobe S.S."/>
        </authorList>
    </citation>
    <scope>NUCLEOTIDE SEQUENCE</scope>
    <source>
        <strain evidence="1">Stay&amp;Tobe</strain>
    </source>
</reference>
<name>A0AAD8EU15_DIPPU</name>
<reference evidence="1" key="2">
    <citation type="submission" date="2023-05" db="EMBL/GenBank/DDBJ databases">
        <authorList>
            <person name="Fouks B."/>
        </authorList>
    </citation>
    <scope>NUCLEOTIDE SEQUENCE</scope>
    <source>
        <strain evidence="1">Stay&amp;Tobe</strain>
        <tissue evidence="1">Testes</tissue>
    </source>
</reference>
<dbReference type="Proteomes" id="UP001233999">
    <property type="component" value="Unassembled WGS sequence"/>
</dbReference>
<organism evidence="1 2">
    <name type="scientific">Diploptera punctata</name>
    <name type="common">Pacific beetle cockroach</name>
    <dbReference type="NCBI Taxonomy" id="6984"/>
    <lineage>
        <taxon>Eukaryota</taxon>
        <taxon>Metazoa</taxon>
        <taxon>Ecdysozoa</taxon>
        <taxon>Arthropoda</taxon>
        <taxon>Hexapoda</taxon>
        <taxon>Insecta</taxon>
        <taxon>Pterygota</taxon>
        <taxon>Neoptera</taxon>
        <taxon>Polyneoptera</taxon>
        <taxon>Dictyoptera</taxon>
        <taxon>Blattodea</taxon>
        <taxon>Blaberoidea</taxon>
        <taxon>Blaberidae</taxon>
        <taxon>Diplopterinae</taxon>
        <taxon>Diploptera</taxon>
    </lineage>
</organism>
<evidence type="ECO:0000313" key="2">
    <source>
        <dbReference type="Proteomes" id="UP001233999"/>
    </source>
</evidence>
<feature type="non-terminal residue" evidence="1">
    <location>
        <position position="75"/>
    </location>
</feature>
<feature type="non-terminal residue" evidence="1">
    <location>
        <position position="1"/>
    </location>
</feature>
<dbReference type="AlphaFoldDB" id="A0AAD8EU15"/>
<dbReference type="EMBL" id="JASPKZ010000005">
    <property type="protein sequence ID" value="KAJ9601677.1"/>
    <property type="molecule type" value="Genomic_DNA"/>
</dbReference>
<sequence length="75" mass="8527">ATRSTKNAAGVNVSFYELTLSDSPPPQRISFTYQETSGQADDVIQACRFEADISFPCLRNTKYEQVPLRYNIQYD</sequence>
<gene>
    <name evidence="1" type="ORF">L9F63_000148</name>
</gene>
<proteinExistence type="predicted"/>